<dbReference type="SUPFAM" id="SSF56235">
    <property type="entry name" value="N-terminal nucleophile aminohydrolases (Ntn hydrolases)"/>
    <property type="match status" value="1"/>
</dbReference>
<reference evidence="3" key="1">
    <citation type="submission" date="2019-02" db="EMBL/GenBank/DDBJ databases">
        <title>Draft genome of the type strain Pelomonas aquatica CCUG 52575T.</title>
        <authorList>
            <person name="Gomila M."/>
            <person name="Lalucat J."/>
        </authorList>
    </citation>
    <scope>NUCLEOTIDE SEQUENCE</scope>
    <source>
        <strain evidence="3">CCUG 52575</strain>
    </source>
</reference>
<dbReference type="PANTHER" id="PTHR42824:SF1">
    <property type="entry name" value="GLUTAMINE AMIDOTRANSFERASE YAFJ-RELATED"/>
    <property type="match status" value="1"/>
</dbReference>
<evidence type="ECO:0000259" key="2">
    <source>
        <dbReference type="PROSITE" id="PS51278"/>
    </source>
</evidence>
<dbReference type="Gene3D" id="3.60.20.10">
    <property type="entry name" value="Glutamine Phosphoribosylpyrophosphate, subunit 1, domain 1"/>
    <property type="match status" value="1"/>
</dbReference>
<name>A0A9X4LIA6_9BURK</name>
<proteinExistence type="predicted"/>
<accession>A0A9X4LIA6</accession>
<dbReference type="AlphaFoldDB" id="A0A9X4LIA6"/>
<dbReference type="PANTHER" id="PTHR42824">
    <property type="entry name" value="GLUTAMINE AMIDOTRANSFERASE"/>
    <property type="match status" value="1"/>
</dbReference>
<dbReference type="InterPro" id="IPR026869">
    <property type="entry name" value="EgtC-like"/>
</dbReference>
<dbReference type="CDD" id="cd01908">
    <property type="entry name" value="YafJ"/>
    <property type="match status" value="1"/>
</dbReference>
<organism evidence="3 4">
    <name type="scientific">Pelomonas aquatica</name>
    <dbReference type="NCBI Taxonomy" id="431058"/>
    <lineage>
        <taxon>Bacteria</taxon>
        <taxon>Pseudomonadati</taxon>
        <taxon>Pseudomonadota</taxon>
        <taxon>Betaproteobacteria</taxon>
        <taxon>Burkholderiales</taxon>
        <taxon>Sphaerotilaceae</taxon>
        <taxon>Roseateles</taxon>
    </lineage>
</organism>
<comment type="caution">
    <text evidence="3">The sequence shown here is derived from an EMBL/GenBank/DDBJ whole genome shotgun (WGS) entry which is preliminary data.</text>
</comment>
<sequence>MCELFALNSCQPAAATFSLSGFAARGGRTADHVDGWGVAFHAGERCDVVVEDSPAAESELARRLGHEPVRVRNILAHIRKATQGERAVENCHPFRRDWAGRTWVFAHNGDLKDFRPALDGSFLPAGQTDSERAFCWLMQRLQQHFDNRLPDWPELAATLTPWIHEVAEHGRFNLLLTDGCAMLAHASTRLHWLQRRPPFGHASLRDGDLSVDLATVNGPADRMALVSTEPLTHGEAWQAFAPGEVRVFEHGDCVYVSEGVAVRAAA</sequence>
<evidence type="ECO:0000313" key="3">
    <source>
        <dbReference type="EMBL" id="MDG0861370.1"/>
    </source>
</evidence>
<keyword evidence="1 3" id="KW-0315">Glutamine amidotransferase</keyword>
<dbReference type="Pfam" id="PF13230">
    <property type="entry name" value="GATase_4"/>
    <property type="match status" value="1"/>
</dbReference>
<dbReference type="RefSeq" id="WP_268147158.1">
    <property type="nucleotide sequence ID" value="NZ_JAPPUW010000002.1"/>
</dbReference>
<evidence type="ECO:0000313" key="4">
    <source>
        <dbReference type="Proteomes" id="UP001152766"/>
    </source>
</evidence>
<keyword evidence="4" id="KW-1185">Reference proteome</keyword>
<gene>
    <name evidence="3" type="ORF">EXJ73_02635</name>
</gene>
<dbReference type="EMBL" id="SGUG01000003">
    <property type="protein sequence ID" value="MDG0861370.1"/>
    <property type="molecule type" value="Genomic_DNA"/>
</dbReference>
<feature type="domain" description="Glutamine amidotransferase type-2" evidence="2">
    <location>
        <begin position="2"/>
        <end position="266"/>
    </location>
</feature>
<dbReference type="InterPro" id="IPR029055">
    <property type="entry name" value="Ntn_hydrolases_N"/>
</dbReference>
<evidence type="ECO:0000256" key="1">
    <source>
        <dbReference type="ARBA" id="ARBA00022962"/>
    </source>
</evidence>
<dbReference type="PROSITE" id="PS51278">
    <property type="entry name" value="GATASE_TYPE_2"/>
    <property type="match status" value="1"/>
</dbReference>
<protein>
    <submittedName>
        <fullName evidence="3">Class II glutamine amidotransferase</fullName>
    </submittedName>
</protein>
<dbReference type="Proteomes" id="UP001152766">
    <property type="component" value="Unassembled WGS sequence"/>
</dbReference>
<dbReference type="InterPro" id="IPR017932">
    <property type="entry name" value="GATase_2_dom"/>
</dbReference>